<feature type="domain" description="EamA" evidence="12">
    <location>
        <begin position="6"/>
        <end position="131"/>
    </location>
</feature>
<evidence type="ECO:0000256" key="5">
    <source>
        <dbReference type="ARBA" id="ARBA00022556"/>
    </source>
</evidence>
<evidence type="ECO:0000256" key="10">
    <source>
        <dbReference type="ARBA" id="ARBA00023136"/>
    </source>
</evidence>
<keyword evidence="3" id="KW-0444">Lipid biosynthesis</keyword>
<dbReference type="GO" id="GO:0009103">
    <property type="term" value="P:lipopolysaccharide biosynthetic process"/>
    <property type="evidence" value="ECO:0007669"/>
    <property type="project" value="UniProtKB-KW"/>
</dbReference>
<dbReference type="AlphaFoldDB" id="A0A381XCI3"/>
<dbReference type="EMBL" id="UINC01014612">
    <property type="protein sequence ID" value="SVA62211.1"/>
    <property type="molecule type" value="Genomic_DNA"/>
</dbReference>
<keyword evidence="7" id="KW-0448">Lipopolysaccharide biosynthesis</keyword>
<keyword evidence="2" id="KW-1003">Cell membrane</keyword>
<dbReference type="SUPFAM" id="SSF103481">
    <property type="entry name" value="Multidrug resistance efflux transporter EmrE"/>
    <property type="match status" value="2"/>
</dbReference>
<name>A0A381XCI3_9ZZZZ</name>
<dbReference type="PANTHER" id="PTHR30561:SF9">
    <property type="entry name" value="4-AMINO-4-DEOXY-L-ARABINOSE-PHOSPHOUNDECAPRENOL FLIPPASE SUBUNIT ARNF-RELATED"/>
    <property type="match status" value="1"/>
</dbReference>
<accession>A0A381XCI3</accession>
<dbReference type="GO" id="GO:0005886">
    <property type="term" value="C:plasma membrane"/>
    <property type="evidence" value="ECO:0007669"/>
    <property type="project" value="UniProtKB-SubCell"/>
</dbReference>
<dbReference type="Pfam" id="PF00892">
    <property type="entry name" value="EamA"/>
    <property type="match status" value="1"/>
</dbReference>
<dbReference type="InterPro" id="IPR037185">
    <property type="entry name" value="EmrE-like"/>
</dbReference>
<dbReference type="Gene3D" id="1.10.3730.20">
    <property type="match status" value="1"/>
</dbReference>
<dbReference type="GO" id="GO:0022857">
    <property type="term" value="F:transmembrane transporter activity"/>
    <property type="evidence" value="ECO:0007669"/>
    <property type="project" value="InterPro"/>
</dbReference>
<keyword evidence="8 11" id="KW-1133">Transmembrane helix</keyword>
<evidence type="ECO:0000256" key="7">
    <source>
        <dbReference type="ARBA" id="ARBA00022985"/>
    </source>
</evidence>
<evidence type="ECO:0000313" key="13">
    <source>
        <dbReference type="EMBL" id="SVA62211.1"/>
    </source>
</evidence>
<reference evidence="13" key="1">
    <citation type="submission" date="2018-05" db="EMBL/GenBank/DDBJ databases">
        <authorList>
            <person name="Lanie J.A."/>
            <person name="Ng W.-L."/>
            <person name="Kazmierczak K.M."/>
            <person name="Andrzejewski T.M."/>
            <person name="Davidsen T.M."/>
            <person name="Wayne K.J."/>
            <person name="Tettelin H."/>
            <person name="Glass J.I."/>
            <person name="Rusch D."/>
            <person name="Podicherti R."/>
            <person name="Tsui H.-C.T."/>
            <person name="Winkler M.E."/>
        </authorList>
    </citation>
    <scope>NUCLEOTIDE SEQUENCE</scope>
</reference>
<evidence type="ECO:0000256" key="8">
    <source>
        <dbReference type="ARBA" id="ARBA00022989"/>
    </source>
</evidence>
<sequence length="281" mass="30596">MTVSTIGLLLLAALLHASWNAFIKSGQDKMLSLALMHICSGVICLFLLPFVSLPHPDAWPYLALSLVLHWGYYWFLVNGYRSGDLGQVYPLSRGSAPLLVAIIGGAIAGETLSFVALAGIVLASLGITALSFEKGLPWHRDPRPVLFALGTGSWIAAYTVADGLGVRHGEHEFGYILWLFILEAITFGGFMAVRRRRVIRSYYLLNWRGLWISGLAAAGAYGLVIWAMSSNVMAMVSALRETSVIMAVFIGGFMLKEHRLALRVFSASLVVTGIVVMNLSH</sequence>
<evidence type="ECO:0000256" key="6">
    <source>
        <dbReference type="ARBA" id="ARBA00022692"/>
    </source>
</evidence>
<evidence type="ECO:0000259" key="12">
    <source>
        <dbReference type="Pfam" id="PF00892"/>
    </source>
</evidence>
<dbReference type="InterPro" id="IPR000620">
    <property type="entry name" value="EamA_dom"/>
</dbReference>
<evidence type="ECO:0000256" key="9">
    <source>
        <dbReference type="ARBA" id="ARBA00023098"/>
    </source>
</evidence>
<evidence type="ECO:0000256" key="2">
    <source>
        <dbReference type="ARBA" id="ARBA00022475"/>
    </source>
</evidence>
<feature type="transmembrane region" description="Helical" evidence="11">
    <location>
        <begin position="232"/>
        <end position="253"/>
    </location>
</feature>
<feature type="transmembrane region" description="Helical" evidence="11">
    <location>
        <begin position="260"/>
        <end position="279"/>
    </location>
</feature>
<organism evidence="13">
    <name type="scientific">marine metagenome</name>
    <dbReference type="NCBI Taxonomy" id="408172"/>
    <lineage>
        <taxon>unclassified sequences</taxon>
        <taxon>metagenomes</taxon>
        <taxon>ecological metagenomes</taxon>
    </lineage>
</organism>
<feature type="transmembrane region" description="Helical" evidence="11">
    <location>
        <begin position="205"/>
        <end position="226"/>
    </location>
</feature>
<evidence type="ECO:0000256" key="3">
    <source>
        <dbReference type="ARBA" id="ARBA00022516"/>
    </source>
</evidence>
<proteinExistence type="predicted"/>
<feature type="transmembrane region" description="Helical" evidence="11">
    <location>
        <begin position="96"/>
        <end position="123"/>
    </location>
</feature>
<protein>
    <recommendedName>
        <fullName evidence="12">EamA domain-containing protein</fullName>
    </recommendedName>
</protein>
<dbReference type="InterPro" id="IPR000390">
    <property type="entry name" value="Small_drug/metabolite_transptr"/>
</dbReference>
<evidence type="ECO:0000256" key="11">
    <source>
        <dbReference type="SAM" id="Phobius"/>
    </source>
</evidence>
<gene>
    <name evidence="13" type="ORF">METZ01_LOCUS115065</name>
</gene>
<dbReference type="PANTHER" id="PTHR30561">
    <property type="entry name" value="SMR FAMILY PROTON-DEPENDENT DRUG EFFLUX TRANSPORTER SUGE"/>
    <property type="match status" value="1"/>
</dbReference>
<keyword evidence="6 11" id="KW-0812">Transmembrane</keyword>
<comment type="subcellular location">
    <subcellularLocation>
        <location evidence="1">Cell membrane</location>
        <topology evidence="1">Multi-pass membrane protein</topology>
    </subcellularLocation>
</comment>
<evidence type="ECO:0000256" key="1">
    <source>
        <dbReference type="ARBA" id="ARBA00004651"/>
    </source>
</evidence>
<feature type="transmembrane region" description="Helical" evidence="11">
    <location>
        <begin position="58"/>
        <end position="76"/>
    </location>
</feature>
<keyword evidence="4" id="KW-0997">Cell inner membrane</keyword>
<feature type="transmembrane region" description="Helical" evidence="11">
    <location>
        <begin position="144"/>
        <end position="161"/>
    </location>
</feature>
<feature type="transmembrane region" description="Helical" evidence="11">
    <location>
        <begin position="173"/>
        <end position="193"/>
    </location>
</feature>
<feature type="transmembrane region" description="Helical" evidence="11">
    <location>
        <begin position="30"/>
        <end position="51"/>
    </location>
</feature>
<keyword evidence="10 11" id="KW-0472">Membrane</keyword>
<keyword evidence="9" id="KW-0443">Lipid metabolism</keyword>
<keyword evidence="5" id="KW-0441">Lipid A biosynthesis</keyword>
<evidence type="ECO:0000256" key="4">
    <source>
        <dbReference type="ARBA" id="ARBA00022519"/>
    </source>
</evidence>